<dbReference type="InterPro" id="IPR013083">
    <property type="entry name" value="Znf_RING/FYVE/PHD"/>
</dbReference>
<feature type="compositionally biased region" description="Acidic residues" evidence="5">
    <location>
        <begin position="353"/>
        <end position="366"/>
    </location>
</feature>
<accession>A0A0L0SIQ8</accession>
<dbReference type="STRING" id="578462.A0A0L0SIQ8"/>
<evidence type="ECO:0000256" key="2">
    <source>
        <dbReference type="ARBA" id="ARBA00022771"/>
    </source>
</evidence>
<evidence type="ECO:0000256" key="5">
    <source>
        <dbReference type="SAM" id="MobiDB-lite"/>
    </source>
</evidence>
<organism evidence="7 8">
    <name type="scientific">Allomyces macrogynus (strain ATCC 38327)</name>
    <name type="common">Allomyces javanicus var. macrogynus</name>
    <dbReference type="NCBI Taxonomy" id="578462"/>
    <lineage>
        <taxon>Eukaryota</taxon>
        <taxon>Fungi</taxon>
        <taxon>Fungi incertae sedis</taxon>
        <taxon>Blastocladiomycota</taxon>
        <taxon>Blastocladiomycetes</taxon>
        <taxon>Blastocladiales</taxon>
        <taxon>Blastocladiaceae</taxon>
        <taxon>Allomyces</taxon>
    </lineage>
</organism>
<dbReference type="SUPFAM" id="SSF57850">
    <property type="entry name" value="RING/U-box"/>
    <property type="match status" value="1"/>
</dbReference>
<protein>
    <recommendedName>
        <fullName evidence="6">RING-type domain-containing protein</fullName>
    </recommendedName>
</protein>
<dbReference type="GO" id="GO:0008270">
    <property type="term" value="F:zinc ion binding"/>
    <property type="evidence" value="ECO:0007669"/>
    <property type="project" value="UniProtKB-KW"/>
</dbReference>
<evidence type="ECO:0000256" key="1">
    <source>
        <dbReference type="ARBA" id="ARBA00022723"/>
    </source>
</evidence>
<dbReference type="PROSITE" id="PS50089">
    <property type="entry name" value="ZF_RING_2"/>
    <property type="match status" value="1"/>
</dbReference>
<keyword evidence="1" id="KW-0479">Metal-binding</keyword>
<dbReference type="Proteomes" id="UP000054350">
    <property type="component" value="Unassembled WGS sequence"/>
</dbReference>
<dbReference type="GO" id="GO:0061630">
    <property type="term" value="F:ubiquitin protein ligase activity"/>
    <property type="evidence" value="ECO:0007669"/>
    <property type="project" value="TreeGrafter"/>
</dbReference>
<sequence length="366" mass="38769">MPCLPRRAMSTSPGEAGPAAVTPCKPEVSAASAVNNDPACPICLDPLLAADGASRVTLPCLHAFCRRCIEAWALEDAVRAATLRPRCPLCKATFEHGVVDQVWGGVVTPKIKWALPVTVAPADRTKLRMAVSLRRPPPRPAPRWGTPHDPAASSSSSSPTARAVTLPVGPGPTLPPTDAAYLSTVPTSTRTSLALTRRRLVYRLSADPIPPSPTPTLPTGAVTRPAVRAFLARDLAAIDAELFARAEPVDVSPVVRDYVIAVMPDVDAVAEVVTPRFSRHLVDEVARFAASKWGIDAYDALVVYGGGVPRLVEMARAHSVEQTCRAASGAVEEVGRGGWDAAAREWHGSGPIGEDDQDDDDDDDNQ</sequence>
<name>A0A0L0SIQ8_ALLM3</name>
<dbReference type="VEuPathDB" id="FungiDB:AMAG_07465"/>
<dbReference type="SMART" id="SM00184">
    <property type="entry name" value="RING"/>
    <property type="match status" value="1"/>
</dbReference>
<dbReference type="OrthoDB" id="1630758at2759"/>
<evidence type="ECO:0000313" key="8">
    <source>
        <dbReference type="Proteomes" id="UP000054350"/>
    </source>
</evidence>
<dbReference type="Pfam" id="PF13639">
    <property type="entry name" value="zf-RING_2"/>
    <property type="match status" value="1"/>
</dbReference>
<dbReference type="PROSITE" id="PS00518">
    <property type="entry name" value="ZF_RING_1"/>
    <property type="match status" value="1"/>
</dbReference>
<dbReference type="PANTHER" id="PTHR45969">
    <property type="entry name" value="RING ZINC FINGER PROTEIN-RELATED"/>
    <property type="match status" value="1"/>
</dbReference>
<feature type="region of interest" description="Disordered" evidence="5">
    <location>
        <begin position="133"/>
        <end position="170"/>
    </location>
</feature>
<gene>
    <name evidence="7" type="ORF">AMAG_07465</name>
</gene>
<dbReference type="InterPro" id="IPR017907">
    <property type="entry name" value="Znf_RING_CS"/>
</dbReference>
<feature type="region of interest" description="Disordered" evidence="5">
    <location>
        <begin position="340"/>
        <end position="366"/>
    </location>
</feature>
<evidence type="ECO:0000313" key="7">
    <source>
        <dbReference type="EMBL" id="KNE62225.1"/>
    </source>
</evidence>
<dbReference type="AlphaFoldDB" id="A0A0L0SIQ8"/>
<reference evidence="7 8" key="1">
    <citation type="submission" date="2009-11" db="EMBL/GenBank/DDBJ databases">
        <title>Annotation of Allomyces macrogynus ATCC 38327.</title>
        <authorList>
            <consortium name="The Broad Institute Genome Sequencing Platform"/>
            <person name="Russ C."/>
            <person name="Cuomo C."/>
            <person name="Burger G."/>
            <person name="Gray M.W."/>
            <person name="Holland P.W.H."/>
            <person name="King N."/>
            <person name="Lang F.B.F."/>
            <person name="Roger A.J."/>
            <person name="Ruiz-Trillo I."/>
            <person name="Young S.K."/>
            <person name="Zeng Q."/>
            <person name="Gargeya S."/>
            <person name="Fitzgerald M."/>
            <person name="Haas B."/>
            <person name="Abouelleil A."/>
            <person name="Alvarado L."/>
            <person name="Arachchi H.M."/>
            <person name="Berlin A."/>
            <person name="Chapman S.B."/>
            <person name="Gearin G."/>
            <person name="Goldberg J."/>
            <person name="Griggs A."/>
            <person name="Gujja S."/>
            <person name="Hansen M."/>
            <person name="Heiman D."/>
            <person name="Howarth C."/>
            <person name="Larimer J."/>
            <person name="Lui A."/>
            <person name="MacDonald P.J.P."/>
            <person name="McCowen C."/>
            <person name="Montmayeur A."/>
            <person name="Murphy C."/>
            <person name="Neiman D."/>
            <person name="Pearson M."/>
            <person name="Priest M."/>
            <person name="Roberts A."/>
            <person name="Saif S."/>
            <person name="Shea T."/>
            <person name="Sisk P."/>
            <person name="Stolte C."/>
            <person name="Sykes S."/>
            <person name="Wortman J."/>
            <person name="Nusbaum C."/>
            <person name="Birren B."/>
        </authorList>
    </citation>
    <scope>NUCLEOTIDE SEQUENCE [LARGE SCALE GENOMIC DNA]</scope>
    <source>
        <strain evidence="7 8">ATCC 38327</strain>
    </source>
</reference>
<dbReference type="PANTHER" id="PTHR45969:SF69">
    <property type="entry name" value="FINGER DOMAIN PROTEIN, PUTATIVE (AFU_ORTHOLOGUE AFUA_3G12190)-RELATED"/>
    <property type="match status" value="1"/>
</dbReference>
<feature type="compositionally biased region" description="Low complexity" evidence="5">
    <location>
        <begin position="153"/>
        <end position="168"/>
    </location>
</feature>
<keyword evidence="3" id="KW-0862">Zinc</keyword>
<proteinExistence type="predicted"/>
<keyword evidence="8" id="KW-1185">Reference proteome</keyword>
<dbReference type="InterPro" id="IPR001841">
    <property type="entry name" value="Znf_RING"/>
</dbReference>
<evidence type="ECO:0000256" key="4">
    <source>
        <dbReference type="PROSITE-ProRule" id="PRU00175"/>
    </source>
</evidence>
<keyword evidence="2 4" id="KW-0863">Zinc-finger</keyword>
<dbReference type="EMBL" id="GG745339">
    <property type="protein sequence ID" value="KNE62225.1"/>
    <property type="molecule type" value="Genomic_DNA"/>
</dbReference>
<dbReference type="GO" id="GO:0016567">
    <property type="term" value="P:protein ubiquitination"/>
    <property type="evidence" value="ECO:0007669"/>
    <property type="project" value="TreeGrafter"/>
</dbReference>
<dbReference type="Gene3D" id="3.30.40.10">
    <property type="entry name" value="Zinc/RING finger domain, C3HC4 (zinc finger)"/>
    <property type="match status" value="1"/>
</dbReference>
<evidence type="ECO:0000259" key="6">
    <source>
        <dbReference type="PROSITE" id="PS50089"/>
    </source>
</evidence>
<evidence type="ECO:0000256" key="3">
    <source>
        <dbReference type="ARBA" id="ARBA00022833"/>
    </source>
</evidence>
<feature type="domain" description="RING-type" evidence="6">
    <location>
        <begin position="40"/>
        <end position="91"/>
    </location>
</feature>
<reference evidence="8" key="2">
    <citation type="submission" date="2009-11" db="EMBL/GenBank/DDBJ databases">
        <title>The Genome Sequence of Allomyces macrogynus strain ATCC 38327.</title>
        <authorList>
            <consortium name="The Broad Institute Genome Sequencing Platform"/>
            <person name="Russ C."/>
            <person name="Cuomo C."/>
            <person name="Shea T."/>
            <person name="Young S.K."/>
            <person name="Zeng Q."/>
            <person name="Koehrsen M."/>
            <person name="Haas B."/>
            <person name="Borodovsky M."/>
            <person name="Guigo R."/>
            <person name="Alvarado L."/>
            <person name="Berlin A."/>
            <person name="Borenstein D."/>
            <person name="Chen Z."/>
            <person name="Engels R."/>
            <person name="Freedman E."/>
            <person name="Gellesch M."/>
            <person name="Goldberg J."/>
            <person name="Griggs A."/>
            <person name="Gujja S."/>
            <person name="Heiman D."/>
            <person name="Hepburn T."/>
            <person name="Howarth C."/>
            <person name="Jen D."/>
            <person name="Larson L."/>
            <person name="Lewis B."/>
            <person name="Mehta T."/>
            <person name="Park D."/>
            <person name="Pearson M."/>
            <person name="Roberts A."/>
            <person name="Saif S."/>
            <person name="Shenoy N."/>
            <person name="Sisk P."/>
            <person name="Stolte C."/>
            <person name="Sykes S."/>
            <person name="Walk T."/>
            <person name="White J."/>
            <person name="Yandava C."/>
            <person name="Burger G."/>
            <person name="Gray M.W."/>
            <person name="Holland P.W.H."/>
            <person name="King N."/>
            <person name="Lang F.B.F."/>
            <person name="Roger A.J."/>
            <person name="Ruiz-Trillo I."/>
            <person name="Lander E."/>
            <person name="Nusbaum C."/>
        </authorList>
    </citation>
    <scope>NUCLEOTIDE SEQUENCE [LARGE SCALE GENOMIC DNA]</scope>
    <source>
        <strain evidence="8">ATCC 38327</strain>
    </source>
</reference>